<keyword evidence="4" id="KW-1185">Reference proteome</keyword>
<keyword evidence="2" id="KW-0472">Membrane</keyword>
<proteinExistence type="inferred from homology"/>
<organism evidence="3 4">
    <name type="scientific">Cedecea lapagei</name>
    <dbReference type="NCBI Taxonomy" id="158823"/>
    <lineage>
        <taxon>Bacteria</taxon>
        <taxon>Pseudomonadati</taxon>
        <taxon>Pseudomonadota</taxon>
        <taxon>Gammaproteobacteria</taxon>
        <taxon>Enterobacterales</taxon>
        <taxon>Enterobacteriaceae</taxon>
        <taxon>Cedecea</taxon>
    </lineage>
</organism>
<dbReference type="Pfam" id="PF04519">
    <property type="entry name" value="Bactofilin"/>
    <property type="match status" value="1"/>
</dbReference>
<reference evidence="3 4" key="1">
    <citation type="submission" date="2018-12" db="EMBL/GenBank/DDBJ databases">
        <authorList>
            <consortium name="Pathogen Informatics"/>
        </authorList>
    </citation>
    <scope>NUCLEOTIDE SEQUENCE [LARGE SCALE GENOMIC DNA]</scope>
    <source>
        <strain evidence="3 4">NCTC11466</strain>
    </source>
</reference>
<gene>
    <name evidence="3" type="ORF">NCTC11466_04274</name>
</gene>
<name>A0A3S4IKZ7_9ENTR</name>
<dbReference type="PANTHER" id="PTHR35024:SF4">
    <property type="entry name" value="POLYMER-FORMING CYTOSKELETAL PROTEIN"/>
    <property type="match status" value="1"/>
</dbReference>
<comment type="similarity">
    <text evidence="1">Belongs to the bactofilin family.</text>
</comment>
<dbReference type="KEGG" id="clap:NCTC11466_04274"/>
<sequence length="236" mass="25763">MDSRSWSRDNIFLNIGILCWILVLTTWCYDYHTIPFLFLLFLFFIAHILRERIFEMFRKNKESEASVAAKSAVSAGEEKGALMLDKTVSAEDKSSNTVIASGVRFEGNINANGQIYVYGTIVGNIESQEGIVKIMRNGLVEGNIHSRELIVDGGVKGLCRAESVDICENGRVEGTLTYGTLSIKKGGLFTGQAEVLPHPENAVNVVDLIPGAMPALITSENVSDADGQKTVTTECP</sequence>
<feature type="transmembrane region" description="Helical" evidence="2">
    <location>
        <begin position="33"/>
        <end position="49"/>
    </location>
</feature>
<evidence type="ECO:0000256" key="1">
    <source>
        <dbReference type="ARBA" id="ARBA00044755"/>
    </source>
</evidence>
<evidence type="ECO:0000256" key="2">
    <source>
        <dbReference type="SAM" id="Phobius"/>
    </source>
</evidence>
<accession>A0A3S4IKZ7</accession>
<evidence type="ECO:0000313" key="3">
    <source>
        <dbReference type="EMBL" id="VEC01519.1"/>
    </source>
</evidence>
<dbReference type="PANTHER" id="PTHR35024">
    <property type="entry name" value="HYPOTHETICAL CYTOSOLIC PROTEIN"/>
    <property type="match status" value="1"/>
</dbReference>
<evidence type="ECO:0000313" key="4">
    <source>
        <dbReference type="Proteomes" id="UP000274122"/>
    </source>
</evidence>
<dbReference type="InterPro" id="IPR007607">
    <property type="entry name" value="BacA/B"/>
</dbReference>
<feature type="transmembrane region" description="Helical" evidence="2">
    <location>
        <begin position="12"/>
        <end position="27"/>
    </location>
</feature>
<protein>
    <submittedName>
        <fullName evidence="3">Polymer-forming cytoskeletal</fullName>
    </submittedName>
</protein>
<dbReference type="OrthoDB" id="5593698at2"/>
<dbReference type="EMBL" id="LR134201">
    <property type="protein sequence ID" value="VEC01519.1"/>
    <property type="molecule type" value="Genomic_DNA"/>
</dbReference>
<keyword evidence="2" id="KW-0812">Transmembrane</keyword>
<dbReference type="Proteomes" id="UP000274122">
    <property type="component" value="Chromosome"/>
</dbReference>
<dbReference type="AlphaFoldDB" id="A0A3S4IKZ7"/>
<keyword evidence="2" id="KW-1133">Transmembrane helix</keyword>